<accession>A0ABS9II85</accession>
<keyword evidence="1" id="KW-0732">Signal</keyword>
<gene>
    <name evidence="2" type="ORF">L3X39_07380</name>
</gene>
<dbReference type="Proteomes" id="UP001200022">
    <property type="component" value="Unassembled WGS sequence"/>
</dbReference>
<evidence type="ECO:0000313" key="3">
    <source>
        <dbReference type="Proteomes" id="UP001200022"/>
    </source>
</evidence>
<dbReference type="InterPro" id="IPR013783">
    <property type="entry name" value="Ig-like_fold"/>
</dbReference>
<dbReference type="Pfam" id="PF13385">
    <property type="entry name" value="Laminin_G_3"/>
    <property type="match status" value="2"/>
</dbReference>
<evidence type="ECO:0000313" key="2">
    <source>
        <dbReference type="EMBL" id="MCF7560454.1"/>
    </source>
</evidence>
<dbReference type="Gene3D" id="2.60.120.200">
    <property type="match status" value="2"/>
</dbReference>
<organism evidence="2 3">
    <name type="scientific">Flaviramulus multivorans</name>
    <dbReference type="NCBI Taxonomy" id="1304750"/>
    <lineage>
        <taxon>Bacteria</taxon>
        <taxon>Pseudomonadati</taxon>
        <taxon>Bacteroidota</taxon>
        <taxon>Flavobacteriia</taxon>
        <taxon>Flavobacteriales</taxon>
        <taxon>Flavobacteriaceae</taxon>
        <taxon>Flaviramulus</taxon>
    </lineage>
</organism>
<dbReference type="SUPFAM" id="SSF49899">
    <property type="entry name" value="Concanavalin A-like lectins/glucanases"/>
    <property type="match status" value="2"/>
</dbReference>
<proteinExistence type="predicted"/>
<feature type="signal peptide" evidence="1">
    <location>
        <begin position="1"/>
        <end position="22"/>
    </location>
</feature>
<dbReference type="Gene3D" id="2.60.40.10">
    <property type="entry name" value="Immunoglobulins"/>
    <property type="match status" value="1"/>
</dbReference>
<keyword evidence="3" id="KW-1185">Reference proteome</keyword>
<dbReference type="InterPro" id="IPR013320">
    <property type="entry name" value="ConA-like_dom_sf"/>
</dbReference>
<dbReference type="RefSeq" id="WP_237231131.1">
    <property type="nucleotide sequence ID" value="NZ_JAKKDV010000002.1"/>
</dbReference>
<feature type="chain" id="PRO_5046701889" evidence="1">
    <location>
        <begin position="23"/>
        <end position="580"/>
    </location>
</feature>
<dbReference type="PANTHER" id="PTHR42535">
    <property type="entry name" value="OOKINETE PROTEIN, PUTATIVE-RELATED"/>
    <property type="match status" value="1"/>
</dbReference>
<comment type="caution">
    <text evidence="2">The sequence shown here is derived from an EMBL/GenBank/DDBJ whole genome shotgun (WGS) entry which is preliminary data.</text>
</comment>
<dbReference type="EMBL" id="JAKKDV010000002">
    <property type="protein sequence ID" value="MCF7560454.1"/>
    <property type="molecule type" value="Genomic_DNA"/>
</dbReference>
<sequence length="580" mass="62444">MKKLYKYLLTFMALIIMSSCYEGIDPITQVDPGPDAGAPIVTIMRPVEGFEIQVPDLVTSTTIDFVAEDDIEIASVTVNLDGAVIASYDSFIDYRIFKNEFVYDNIVTGDHVLTVTATDLAGNSTSSIVNFSKQPPYTPLFSGEMFYMNFDGSYTNLITVTDATEVGSPGFSSDAVLGSNSYAGATDSYLTYPTTGMLGSEFSASFWMKVNGTPDRAGVLVIGPPDTANPTAQNNRKSGFRFFRENAGGMQRFKLNVGNGTADSWFDGGAAADVMPDTGEWTHFAFTISGTECVVYINGQVVRQGAFSGVDWAGCDILSIMSGEPRFAGWNHKSDLSNMDELRLFSNALTQDDVINMMAQSSKVLNMSFNGSYTESISKTDATEVGSPGFAGESYKGLNAYAGATDSYLTFPTAGLLGSELSATMWYKLNADPDRAGVLVIGPPDDANPTAPNNRKSGFRFFRENAGGMQRFKLNVGHGAGDSWFDGGAAADVDPALNDWVHLAFTISGTECVVYINGQVVRQGAFAGVDWTGCDILSIMSGAPRFVGWNHKSDLSYLDELALYNKALTQTEIQAIMNAD</sequence>
<reference evidence="2 3" key="1">
    <citation type="submission" date="2022-01" db="EMBL/GenBank/DDBJ databases">
        <title>Draft genome sequence of Sabulilitoribacter multivorans KCTC 32326.</title>
        <authorList>
            <person name="Oh J.-S."/>
        </authorList>
    </citation>
    <scope>NUCLEOTIDE SEQUENCE [LARGE SCALE GENOMIC DNA]</scope>
    <source>
        <strain evidence="2 3">M-M16</strain>
    </source>
</reference>
<dbReference type="PANTHER" id="PTHR42535:SF2">
    <property type="entry name" value="CHROMOSOME UNDETERMINED SCAFFOLD_146, WHOLE GENOME SHOTGUN SEQUENCE"/>
    <property type="match status" value="1"/>
</dbReference>
<name>A0ABS9II85_9FLAO</name>
<evidence type="ECO:0000256" key="1">
    <source>
        <dbReference type="SAM" id="SignalP"/>
    </source>
</evidence>
<dbReference type="PROSITE" id="PS51257">
    <property type="entry name" value="PROKAR_LIPOPROTEIN"/>
    <property type="match status" value="1"/>
</dbReference>
<protein>
    <submittedName>
        <fullName evidence="2">LamG domain-containing protein</fullName>
    </submittedName>
</protein>